<dbReference type="PIRSF" id="PIRSF012641">
    <property type="entry name" value="UCP012641"/>
    <property type="match status" value="1"/>
</dbReference>
<evidence type="ECO:0000313" key="3">
    <source>
        <dbReference type="Proteomes" id="UP001321475"/>
    </source>
</evidence>
<dbReference type="EMBL" id="AP027729">
    <property type="protein sequence ID" value="BDZ42315.1"/>
    <property type="molecule type" value="Genomic_DNA"/>
</dbReference>
<dbReference type="Gene3D" id="3.40.390.70">
    <property type="match status" value="1"/>
</dbReference>
<feature type="domain" description="Zinc-ribbon" evidence="1">
    <location>
        <begin position="4"/>
        <end position="86"/>
    </location>
</feature>
<dbReference type="InterPro" id="IPR031321">
    <property type="entry name" value="UCP012641"/>
</dbReference>
<organism evidence="2 3">
    <name type="scientific">Paraoerskovia sediminicola</name>
    <dbReference type="NCBI Taxonomy" id="1138587"/>
    <lineage>
        <taxon>Bacteria</taxon>
        <taxon>Bacillati</taxon>
        <taxon>Actinomycetota</taxon>
        <taxon>Actinomycetes</taxon>
        <taxon>Micrococcales</taxon>
        <taxon>Cellulomonadaceae</taxon>
        <taxon>Paraoerskovia</taxon>
    </lineage>
</organism>
<sequence length="355" mass="39887">MRAFSCSRCGALVNFDDGSCLTCGSTLGYIEGVDRMRALEENGTVTWDRALYVPCANAELSCNWLVESSTGEIHCPACRLIRKRPHPADEVATDQLAKAMHAERRLFAQLRENGLPLVSYEDRAGGIAFDLLSSTTGPNVTIGHANGVVTIDLSEVGDAYRVRLREKLGEPYRTMLGHFRHEIGHYYWQELVFSDDVLLDDCRRLFGDDRTDYRAELERHYKEGAPDDWSESFISEYATMHPWEDFAETWAHYLHITGTMQTAAAFSMQLGGLVGDKLDPILQGSLRSAPGYSATAYRDSDIDSILDAWHPLARAFNQINRSMGKADLYPFVIAVPVREKLAFVHEVVRRAGREQ</sequence>
<proteinExistence type="predicted"/>
<accession>A0ABN6XEU4</accession>
<evidence type="ECO:0000259" key="1">
    <source>
        <dbReference type="Pfam" id="PF10005"/>
    </source>
</evidence>
<keyword evidence="3" id="KW-1185">Reference proteome</keyword>
<dbReference type="RefSeq" id="WP_286219303.1">
    <property type="nucleotide sequence ID" value="NZ_AP027729.1"/>
</dbReference>
<name>A0ABN6XEU4_9CELL</name>
<gene>
    <name evidence="2" type="ORF">GCM10025865_16140</name>
</gene>
<protein>
    <recommendedName>
        <fullName evidence="1">Zinc-ribbon domain-containing protein</fullName>
    </recommendedName>
</protein>
<dbReference type="InterPro" id="IPR011201">
    <property type="entry name" value="Zinc-ribbon_6_bact"/>
</dbReference>
<dbReference type="Pfam" id="PF10005">
    <property type="entry name" value="Zn_ribbon_DZR_6"/>
    <property type="match status" value="1"/>
</dbReference>
<dbReference type="Proteomes" id="UP001321475">
    <property type="component" value="Chromosome"/>
</dbReference>
<reference evidence="3" key="1">
    <citation type="journal article" date="2019" name="Int. J. Syst. Evol. Microbiol.">
        <title>The Global Catalogue of Microorganisms (GCM) 10K type strain sequencing project: providing services to taxonomists for standard genome sequencing and annotation.</title>
        <authorList>
            <consortium name="The Broad Institute Genomics Platform"/>
            <consortium name="The Broad Institute Genome Sequencing Center for Infectious Disease"/>
            <person name="Wu L."/>
            <person name="Ma J."/>
        </authorList>
    </citation>
    <scope>NUCLEOTIDE SEQUENCE [LARGE SCALE GENOMIC DNA]</scope>
    <source>
        <strain evidence="3">NBRC 108565</strain>
    </source>
</reference>
<dbReference type="Pfam" id="PF15887">
    <property type="entry name" value="Peptidase_Mx"/>
    <property type="match status" value="1"/>
</dbReference>
<evidence type="ECO:0000313" key="2">
    <source>
        <dbReference type="EMBL" id="BDZ42315.1"/>
    </source>
</evidence>